<dbReference type="InterPro" id="IPR056592">
    <property type="entry name" value="Beta-prop_At3g26010-like"/>
</dbReference>
<protein>
    <recommendedName>
        <fullName evidence="1">F-box protein At3g26010-like beta-propeller domain-containing protein</fullName>
    </recommendedName>
</protein>
<proteinExistence type="predicted"/>
<dbReference type="SUPFAM" id="SSF81383">
    <property type="entry name" value="F-box domain"/>
    <property type="match status" value="1"/>
</dbReference>
<dbReference type="InterPro" id="IPR036047">
    <property type="entry name" value="F-box-like_dom_sf"/>
</dbReference>
<dbReference type="AlphaFoldDB" id="A0ABC9AJE0"/>
<reference evidence="2 3" key="2">
    <citation type="submission" date="2024-10" db="EMBL/GenBank/DDBJ databases">
        <authorList>
            <person name="Ryan C."/>
        </authorList>
    </citation>
    <scope>NUCLEOTIDE SEQUENCE [LARGE SCALE GENOMIC DNA]</scope>
</reference>
<keyword evidence="3" id="KW-1185">Reference proteome</keyword>
<dbReference type="PANTHER" id="PTHR32133">
    <property type="entry name" value="OS07G0120400 PROTEIN"/>
    <property type="match status" value="1"/>
</dbReference>
<dbReference type="EMBL" id="OZ075131">
    <property type="protein sequence ID" value="CAL4979525.1"/>
    <property type="molecule type" value="Genomic_DNA"/>
</dbReference>
<accession>A0ABC9AJE0</accession>
<name>A0ABC9AJE0_9POAL</name>
<reference evidence="3" key="1">
    <citation type="submission" date="2024-06" db="EMBL/GenBank/DDBJ databases">
        <authorList>
            <person name="Ryan C."/>
        </authorList>
    </citation>
    <scope>NUCLEOTIDE SEQUENCE [LARGE SCALE GENOMIC DNA]</scope>
</reference>
<dbReference type="PANTHER" id="PTHR32133:SF266">
    <property type="entry name" value="F-BOX DOMAIN-CONTAINING PROTEIN"/>
    <property type="match status" value="1"/>
</dbReference>
<dbReference type="Proteomes" id="UP001497457">
    <property type="component" value="Chromosome 21rd"/>
</dbReference>
<feature type="domain" description="F-box protein At3g26010-like beta-propeller" evidence="1">
    <location>
        <begin position="150"/>
        <end position="280"/>
    </location>
</feature>
<organism evidence="2 3">
    <name type="scientific">Urochloa decumbens</name>
    <dbReference type="NCBI Taxonomy" id="240449"/>
    <lineage>
        <taxon>Eukaryota</taxon>
        <taxon>Viridiplantae</taxon>
        <taxon>Streptophyta</taxon>
        <taxon>Embryophyta</taxon>
        <taxon>Tracheophyta</taxon>
        <taxon>Spermatophyta</taxon>
        <taxon>Magnoliopsida</taxon>
        <taxon>Liliopsida</taxon>
        <taxon>Poales</taxon>
        <taxon>Poaceae</taxon>
        <taxon>PACMAD clade</taxon>
        <taxon>Panicoideae</taxon>
        <taxon>Panicodae</taxon>
        <taxon>Paniceae</taxon>
        <taxon>Melinidinae</taxon>
        <taxon>Urochloa</taxon>
    </lineage>
</organism>
<evidence type="ECO:0000313" key="2">
    <source>
        <dbReference type="EMBL" id="CAL4979525.1"/>
    </source>
</evidence>
<dbReference type="Pfam" id="PF24750">
    <property type="entry name" value="b-prop_At3g26010-like"/>
    <property type="match status" value="1"/>
</dbReference>
<gene>
    <name evidence="2" type="ORF">URODEC1_LOCUS55300</name>
</gene>
<evidence type="ECO:0000313" key="3">
    <source>
        <dbReference type="Proteomes" id="UP001497457"/>
    </source>
</evidence>
<sequence>MSSDLHTIRVRDMLILCNNLTETPYTILLSPQSTQVHNMSDQTTGGSRRTSPLDDDDLLGEILLRVPPQPSSLPRVSLVRKRWRRIVSDPWFLRRFCAHHLKAPLLGFFEHRHLKDFVFNPILESPDHIPPQRFSLGRALASMGLGNQLLLHGCRHGRVILTDMLSSSSCSTVFVCDPVTGCHERLVVPEEFTSLGDYMNATAVLCAASQHGYVHGACRSSPFKVILVYMARKDGRPLVCIYSSETGMWENIIRHGDHQCTIVEISSTLIAHSLYWKILYGHDEEHDEDFVPKPGVLKFNLERQSLVVLKGPPIGHFGCSKIIKTVDEGVGLATLSDGTMQLQVWHSNVNCHDIATWVLFKTVDLYNIFGLWKHVSRRGGILGYDEDGGILFIYVDSSLFLLDLDSMQFKRHYYSIERCGLRICHPFRSFYRPGTATAGVGYDGDDILHDS</sequence>
<evidence type="ECO:0000259" key="1">
    <source>
        <dbReference type="Pfam" id="PF24750"/>
    </source>
</evidence>